<sequence>MIPMLISLDSTAKTRTGLPLERKCSLFCRTAKRPLSRRNTTNPVVAVVPPLYNGCHYPTVDCEKKNKIEKRVQKRLETRATIW</sequence>
<dbReference type="AlphaFoldDB" id="A0A016RW08"/>
<evidence type="ECO:0000313" key="2">
    <source>
        <dbReference type="Proteomes" id="UP000024635"/>
    </source>
</evidence>
<comment type="caution">
    <text evidence="1">The sequence shown here is derived from an EMBL/GenBank/DDBJ whole genome shotgun (WGS) entry which is preliminary data.</text>
</comment>
<reference evidence="2" key="1">
    <citation type="journal article" date="2015" name="Nat. Genet.">
        <title>The genome and transcriptome of the zoonotic hookworm Ancylostoma ceylanicum identify infection-specific gene families.</title>
        <authorList>
            <person name="Schwarz E.M."/>
            <person name="Hu Y."/>
            <person name="Antoshechkin I."/>
            <person name="Miller M.M."/>
            <person name="Sternberg P.W."/>
            <person name="Aroian R.V."/>
        </authorList>
    </citation>
    <scope>NUCLEOTIDE SEQUENCE</scope>
    <source>
        <strain evidence="2">HY135</strain>
    </source>
</reference>
<dbReference type="EMBL" id="JARK01001694">
    <property type="protein sequence ID" value="EYB82496.1"/>
    <property type="molecule type" value="Genomic_DNA"/>
</dbReference>
<keyword evidence="2" id="KW-1185">Reference proteome</keyword>
<accession>A0A016RW08</accession>
<protein>
    <submittedName>
        <fullName evidence="1">Uncharacterized protein</fullName>
    </submittedName>
</protein>
<gene>
    <name evidence="1" type="primary">Acey_s0358.g3402</name>
    <name evidence="1" type="ORF">Y032_0358g3402</name>
</gene>
<evidence type="ECO:0000313" key="1">
    <source>
        <dbReference type="EMBL" id="EYB82496.1"/>
    </source>
</evidence>
<proteinExistence type="predicted"/>
<organism evidence="1 2">
    <name type="scientific">Ancylostoma ceylanicum</name>
    <dbReference type="NCBI Taxonomy" id="53326"/>
    <lineage>
        <taxon>Eukaryota</taxon>
        <taxon>Metazoa</taxon>
        <taxon>Ecdysozoa</taxon>
        <taxon>Nematoda</taxon>
        <taxon>Chromadorea</taxon>
        <taxon>Rhabditida</taxon>
        <taxon>Rhabditina</taxon>
        <taxon>Rhabditomorpha</taxon>
        <taxon>Strongyloidea</taxon>
        <taxon>Ancylostomatidae</taxon>
        <taxon>Ancylostomatinae</taxon>
        <taxon>Ancylostoma</taxon>
    </lineage>
</organism>
<dbReference type="Proteomes" id="UP000024635">
    <property type="component" value="Unassembled WGS sequence"/>
</dbReference>
<name>A0A016RW08_9BILA</name>